<keyword evidence="2" id="KW-1185">Reference proteome</keyword>
<evidence type="ECO:0000313" key="1">
    <source>
        <dbReference type="EMBL" id="KAJ9126113.1"/>
    </source>
</evidence>
<gene>
    <name evidence="1" type="ORF">QFC24_002385</name>
</gene>
<organism evidence="1 2">
    <name type="scientific">Naganishia onofrii</name>
    <dbReference type="NCBI Taxonomy" id="1851511"/>
    <lineage>
        <taxon>Eukaryota</taxon>
        <taxon>Fungi</taxon>
        <taxon>Dikarya</taxon>
        <taxon>Basidiomycota</taxon>
        <taxon>Agaricomycotina</taxon>
        <taxon>Tremellomycetes</taxon>
        <taxon>Filobasidiales</taxon>
        <taxon>Filobasidiaceae</taxon>
        <taxon>Naganishia</taxon>
    </lineage>
</organism>
<comment type="caution">
    <text evidence="1">The sequence shown here is derived from an EMBL/GenBank/DDBJ whole genome shotgun (WGS) entry which is preliminary data.</text>
</comment>
<dbReference type="EMBL" id="JASBWV010000006">
    <property type="protein sequence ID" value="KAJ9126113.1"/>
    <property type="molecule type" value="Genomic_DNA"/>
</dbReference>
<dbReference type="Proteomes" id="UP001234202">
    <property type="component" value="Unassembled WGS sequence"/>
</dbReference>
<name>A0ACC2XQ05_9TREE</name>
<proteinExistence type="predicted"/>
<protein>
    <submittedName>
        <fullName evidence="1">Uncharacterized protein</fullName>
    </submittedName>
</protein>
<reference evidence="1" key="1">
    <citation type="submission" date="2023-04" db="EMBL/GenBank/DDBJ databases">
        <title>Draft Genome sequencing of Naganishia species isolated from polar environments using Oxford Nanopore Technology.</title>
        <authorList>
            <person name="Leo P."/>
            <person name="Venkateswaran K."/>
        </authorList>
    </citation>
    <scope>NUCLEOTIDE SEQUENCE</scope>
    <source>
        <strain evidence="1">DBVPG 5303</strain>
    </source>
</reference>
<sequence>MSSWIGWRSAAVNPQYEELVEKACSPLNLPYPESEDIALNLEICDLIRSKTVAAKPAMQSLKQRVASKNPRVQLSALGLTDVCIKNGGDHFLQEIASKEFVDEMVGVIKSPASNPQVRDMAIKLFQSWAIAFETKRELSLLPETYRDLKNQGVNFPPPPKNIPSHLLTTATPPTWIDSDSCMRCRTPFTFTNRKHHCRNCGLVFDQACSSKMMPLPDLGIKQEVRVCESCWSKGPKAKLANSDVLSKNDPNTPPVPTKRTLRSGAGFDADMQRAIALSLAESQNGRALSHGHVPSQPGRMLEGTDETPKGRADDEDEELRLAIEASLEEMRRVKPSAPVGEDDNTTPTALAYHQNATGYIVEPDYKPLPTYDLSPREAETMLTFAQTVDHAVAFGDRDFRRFPHVHALHEQATALSGKLLRNIEEKNTKNQMLGEMQEQLTNAIRRYDSLLTEQDNYARHQAELQREAQQQQQYHQPAPPQYGYMPPSGYPAPNPVGQPSYPYQQGFSYRYPGQHVPGEDFISVKLRLAKLTVTILTLAPSMYPSMPPPSFPSAPVPSQPYAETLQQEQQPGFAPPQPYGSSAQPESTRIENQHHEQAQQALMTNQASATAHELTRQSSYLQAQHTPLPVSPQPVPAAPVQTGHPQEAPQHYSTYAPSAPQEAFYQSVPTQETGQQYSTFPAFPDAPSQLPQVSVNTVEPPKEALLIEL</sequence>
<accession>A0ACC2XQ05</accession>
<evidence type="ECO:0000313" key="2">
    <source>
        <dbReference type="Proteomes" id="UP001234202"/>
    </source>
</evidence>